<gene>
    <name evidence="2" type="ORF">MSP7336_04084</name>
</gene>
<reference evidence="2 3" key="1">
    <citation type="submission" date="2018-05" db="EMBL/GenBank/DDBJ databases">
        <authorList>
            <consortium name="IHU Genomes"/>
        </authorList>
    </citation>
    <scope>NUCLEOTIDE SEQUENCE [LARGE SCALE GENOMIC DNA]</scope>
    <source>
        <strain evidence="2 3">P7336</strain>
    </source>
</reference>
<sequence length="69" mass="7319">MLERLLDYRLSVVELACIAAFLGIPYAAIGIVWASSHSAPFEQLQGVRLTASLLGSVLLWSVVALSGCA</sequence>
<dbReference type="EMBL" id="UEGW01000001">
    <property type="protein sequence ID" value="SRX95811.1"/>
    <property type="molecule type" value="Genomic_DNA"/>
</dbReference>
<accession>A0A375Z3S8</accession>
<feature type="transmembrane region" description="Helical" evidence="1">
    <location>
        <begin position="46"/>
        <end position="68"/>
    </location>
</feature>
<keyword evidence="3" id="KW-1185">Reference proteome</keyword>
<keyword evidence="1" id="KW-0472">Membrane</keyword>
<evidence type="ECO:0000256" key="1">
    <source>
        <dbReference type="SAM" id="Phobius"/>
    </source>
</evidence>
<name>A0A375Z3S8_MYCSH</name>
<protein>
    <submittedName>
        <fullName evidence="2">Uncharacterized protein</fullName>
    </submittedName>
</protein>
<evidence type="ECO:0000313" key="2">
    <source>
        <dbReference type="EMBL" id="SRX95811.1"/>
    </source>
</evidence>
<evidence type="ECO:0000313" key="3">
    <source>
        <dbReference type="Proteomes" id="UP000252015"/>
    </source>
</evidence>
<keyword evidence="1" id="KW-0812">Transmembrane</keyword>
<dbReference type="AlphaFoldDB" id="A0A375Z3S8"/>
<keyword evidence="1" id="KW-1133">Transmembrane helix</keyword>
<dbReference type="Proteomes" id="UP000252015">
    <property type="component" value="Unassembled WGS sequence"/>
</dbReference>
<organism evidence="2 3">
    <name type="scientific">Mycobacterium shimoidei</name>
    <dbReference type="NCBI Taxonomy" id="29313"/>
    <lineage>
        <taxon>Bacteria</taxon>
        <taxon>Bacillati</taxon>
        <taxon>Actinomycetota</taxon>
        <taxon>Actinomycetes</taxon>
        <taxon>Mycobacteriales</taxon>
        <taxon>Mycobacteriaceae</taxon>
        <taxon>Mycobacterium</taxon>
    </lineage>
</organism>
<feature type="transmembrane region" description="Helical" evidence="1">
    <location>
        <begin position="12"/>
        <end position="34"/>
    </location>
</feature>
<proteinExistence type="predicted"/>
<dbReference type="RefSeq" id="WP_113964446.1">
    <property type="nucleotide sequence ID" value="NZ_UEGW01000001.1"/>
</dbReference>
<dbReference type="STRING" id="29313.BHQ16_21220"/>